<name>A0AAD4LKN8_9AGAM</name>
<dbReference type="InterPro" id="IPR023214">
    <property type="entry name" value="HAD_sf"/>
</dbReference>
<dbReference type="Proteomes" id="UP001201163">
    <property type="component" value="Unassembled WGS sequence"/>
</dbReference>
<evidence type="ECO:0000313" key="2">
    <source>
        <dbReference type="Proteomes" id="UP001201163"/>
    </source>
</evidence>
<accession>A0AAD4LKN8</accession>
<proteinExistence type="predicted"/>
<evidence type="ECO:0000313" key="1">
    <source>
        <dbReference type="EMBL" id="KAH8996692.1"/>
    </source>
</evidence>
<organism evidence="1 2">
    <name type="scientific">Lactarius akahatsu</name>
    <dbReference type="NCBI Taxonomy" id="416441"/>
    <lineage>
        <taxon>Eukaryota</taxon>
        <taxon>Fungi</taxon>
        <taxon>Dikarya</taxon>
        <taxon>Basidiomycota</taxon>
        <taxon>Agaricomycotina</taxon>
        <taxon>Agaricomycetes</taxon>
        <taxon>Russulales</taxon>
        <taxon>Russulaceae</taxon>
        <taxon>Lactarius</taxon>
    </lineage>
</organism>
<dbReference type="Gene3D" id="3.40.50.1000">
    <property type="entry name" value="HAD superfamily/HAD-like"/>
    <property type="match status" value="2"/>
</dbReference>
<dbReference type="AlphaFoldDB" id="A0AAD4LKN8"/>
<reference evidence="1" key="1">
    <citation type="submission" date="2022-01" db="EMBL/GenBank/DDBJ databases">
        <title>Comparative genomics reveals a dynamic genome evolution in the ectomycorrhizal milk-cap (Lactarius) mushrooms.</title>
        <authorList>
            <consortium name="DOE Joint Genome Institute"/>
            <person name="Lebreton A."/>
            <person name="Tang N."/>
            <person name="Kuo A."/>
            <person name="LaButti K."/>
            <person name="Drula E."/>
            <person name="Barry K."/>
            <person name="Clum A."/>
            <person name="Lipzen A."/>
            <person name="Mousain D."/>
            <person name="Ng V."/>
            <person name="Wang R."/>
            <person name="Wang X."/>
            <person name="Dai Y."/>
            <person name="Henrissat B."/>
            <person name="Grigoriev I.V."/>
            <person name="Guerin-Laguette A."/>
            <person name="Yu F."/>
            <person name="Martin F.M."/>
        </authorList>
    </citation>
    <scope>NUCLEOTIDE SEQUENCE</scope>
    <source>
        <strain evidence="1">QP</strain>
    </source>
</reference>
<dbReference type="GO" id="GO:0005737">
    <property type="term" value="C:cytoplasm"/>
    <property type="evidence" value="ECO:0007669"/>
    <property type="project" value="TreeGrafter"/>
</dbReference>
<dbReference type="Pfam" id="PF13242">
    <property type="entry name" value="Hydrolase_like"/>
    <property type="match status" value="1"/>
</dbReference>
<dbReference type="EMBL" id="JAKELL010000008">
    <property type="protein sequence ID" value="KAH8996692.1"/>
    <property type="molecule type" value="Genomic_DNA"/>
</dbReference>
<dbReference type="PANTHER" id="PTHR19288:SF46">
    <property type="entry name" value="HALOACID DEHALOGENASE-LIKE HYDROLASE DOMAIN-CONTAINING PROTEIN 2"/>
    <property type="match status" value="1"/>
</dbReference>
<protein>
    <submittedName>
        <fullName evidence="1">HAD-like domain-containing protein</fullName>
    </submittedName>
</protein>
<keyword evidence="2" id="KW-1185">Reference proteome</keyword>
<dbReference type="InterPro" id="IPR006357">
    <property type="entry name" value="HAD-SF_hydro_IIA"/>
</dbReference>
<dbReference type="InterPro" id="IPR036412">
    <property type="entry name" value="HAD-like_sf"/>
</dbReference>
<dbReference type="SUPFAM" id="SSF56784">
    <property type="entry name" value="HAD-like"/>
    <property type="match status" value="1"/>
</dbReference>
<sequence>MLQEAVSVIPRPAIRALLIDLSGTVHVATQPTPGSPDAIQRLRASSMPFRFCSNTSKESTAALRDKLARMDIETRDNEVWTSIGAVNSLLRAKGVQRPLILASESAAMECRGDIKDDPALPYDSVVVAFAPTQFDYVTLNTAFRVLMNEHDTQRGRPRLDLPFIATHRARYVGDSDGALSLGPGPFVAALENASGGTAEIVGKPERKFFELVLNSLESEVQGREGVVAVIGDDIQSDLGGGAVELGFWRVLVRSGKYRNGDETKEGVRPPDEVCDSFASFVESLLKK</sequence>
<gene>
    <name evidence="1" type="ORF">EDB92DRAFT_1793625</name>
</gene>
<dbReference type="PANTHER" id="PTHR19288">
    <property type="entry name" value="4-NITROPHENYLPHOSPHATASE-RELATED"/>
    <property type="match status" value="1"/>
</dbReference>
<comment type="caution">
    <text evidence="1">The sequence shown here is derived from an EMBL/GenBank/DDBJ whole genome shotgun (WGS) entry which is preliminary data.</text>
</comment>
<dbReference type="Pfam" id="PF13344">
    <property type="entry name" value="Hydrolase_6"/>
    <property type="match status" value="1"/>
</dbReference>
<dbReference type="GO" id="GO:0016791">
    <property type="term" value="F:phosphatase activity"/>
    <property type="evidence" value="ECO:0007669"/>
    <property type="project" value="TreeGrafter"/>
</dbReference>